<comment type="caution">
    <text evidence="1">The sequence shown here is derived from an EMBL/GenBank/DDBJ whole genome shotgun (WGS) entry which is preliminary data.</text>
</comment>
<evidence type="ECO:0000313" key="2">
    <source>
        <dbReference type="Proteomes" id="UP001239111"/>
    </source>
</evidence>
<reference evidence="1" key="1">
    <citation type="submission" date="2023-04" db="EMBL/GenBank/DDBJ databases">
        <title>A chromosome-level genome assembly of the parasitoid wasp Eretmocerus hayati.</title>
        <authorList>
            <person name="Zhong Y."/>
            <person name="Liu S."/>
            <person name="Liu Y."/>
        </authorList>
    </citation>
    <scope>NUCLEOTIDE SEQUENCE</scope>
    <source>
        <strain evidence="1">ZJU_SS_LIU_2023</strain>
    </source>
</reference>
<keyword evidence="2" id="KW-1185">Reference proteome</keyword>
<evidence type="ECO:0000313" key="1">
    <source>
        <dbReference type="EMBL" id="KAJ8687375.1"/>
    </source>
</evidence>
<proteinExistence type="predicted"/>
<accession>A0ACC2PZZ1</accession>
<sequence>MSVNSESAVIDVNGAQNDEPNLCENLDTWMTRLPPRLRSLPITSLAIPGSHNTMTYTIERSNDVGPDEPVPIQRFARYFPILAKPLIFNWCVNQYESVKDQLDGGIRYLDLRVATKANDDKVYFLHGLYGAEITQPLQEVADWLTAHPNEVIVIDFQHFYAFADAHHRSLIDYVKYLFRGKLCPVYSKFDHISLQWLSSERYQVFIVYRNVAARNYNDLWPSGLWPTPWPNTVNADKLIDFLNDGLQKRSRNFGYVSQCLLTPSTSYIVKHICGSLKKDLSVKCRNVTLPWVKKNSPGSGGLNIVITDYISFDDFVFPRTVIQRNATLLGLQSYYNPHY</sequence>
<dbReference type="Proteomes" id="UP001239111">
    <property type="component" value="Chromosome 1"/>
</dbReference>
<name>A0ACC2PZZ1_9HYME</name>
<protein>
    <submittedName>
        <fullName evidence="1">Uncharacterized protein</fullName>
    </submittedName>
</protein>
<organism evidence="1 2">
    <name type="scientific">Eretmocerus hayati</name>
    <dbReference type="NCBI Taxonomy" id="131215"/>
    <lineage>
        <taxon>Eukaryota</taxon>
        <taxon>Metazoa</taxon>
        <taxon>Ecdysozoa</taxon>
        <taxon>Arthropoda</taxon>
        <taxon>Hexapoda</taxon>
        <taxon>Insecta</taxon>
        <taxon>Pterygota</taxon>
        <taxon>Neoptera</taxon>
        <taxon>Endopterygota</taxon>
        <taxon>Hymenoptera</taxon>
        <taxon>Apocrita</taxon>
        <taxon>Proctotrupomorpha</taxon>
        <taxon>Chalcidoidea</taxon>
        <taxon>Aphelinidae</taxon>
        <taxon>Aphelininae</taxon>
        <taxon>Eretmocerus</taxon>
    </lineage>
</organism>
<gene>
    <name evidence="1" type="ORF">QAD02_023169</name>
</gene>
<dbReference type="EMBL" id="CM056741">
    <property type="protein sequence ID" value="KAJ8687375.1"/>
    <property type="molecule type" value="Genomic_DNA"/>
</dbReference>